<feature type="compositionally biased region" description="Basic and acidic residues" evidence="1">
    <location>
        <begin position="92"/>
        <end position="101"/>
    </location>
</feature>
<dbReference type="InterPro" id="IPR050834">
    <property type="entry name" value="Glycosyltransf_2"/>
</dbReference>
<dbReference type="PANTHER" id="PTHR43685">
    <property type="entry name" value="GLYCOSYLTRANSFERASE"/>
    <property type="match status" value="1"/>
</dbReference>
<feature type="region of interest" description="Disordered" evidence="1">
    <location>
        <begin position="82"/>
        <end position="119"/>
    </location>
</feature>
<evidence type="ECO:0000259" key="2">
    <source>
        <dbReference type="Pfam" id="PF00535"/>
    </source>
</evidence>
<gene>
    <name evidence="3" type="ORF">CSSPTR1EN2_LOCUS11759</name>
</gene>
<evidence type="ECO:0000313" key="3">
    <source>
        <dbReference type="EMBL" id="CAK9213483.1"/>
    </source>
</evidence>
<dbReference type="InterPro" id="IPR001173">
    <property type="entry name" value="Glyco_trans_2-like"/>
</dbReference>
<protein>
    <recommendedName>
        <fullName evidence="2">Glycosyltransferase 2-like domain-containing protein</fullName>
    </recommendedName>
</protein>
<dbReference type="Pfam" id="PF00535">
    <property type="entry name" value="Glycos_transf_2"/>
    <property type="match status" value="1"/>
</dbReference>
<dbReference type="InterPro" id="IPR029044">
    <property type="entry name" value="Nucleotide-diphossugar_trans"/>
</dbReference>
<sequence length="427" mass="47118">MTGTMELQNLIRSIVYEVKTVLRDDTLSLYYKIAFSILKILCVCGFNLGRIYPEKRNRNPLLPPPIPTFSSLQNDVLEGATDSAVHQQGENKPSEAEKETDSSAVQSCDSKTHDSPGFNELTTESAAAVEQSDFRPTVVVVIPVYVRTLQQRKEVLELVTSLANQTYKPAQVLLVDDASPLQWYNIGTSVMPAQCGGEKQQAEEVAASVKLPEGFKLIKCPKNHGPAAARSLGLGLAMTEHQAQIVNFIDSDCEADIHWVEAMVKAHYKELVKSKTSAEGTMIGAILSGVTYAYGNTAVDKFHDHYGTLNGRIKINGEGLLYGPSCNISIRICKKLISEVGGFDESFPKAAFEDVDFCVRANKCGILTQCAKDAKVWHKYGVSLPQLFRMFQRYGASEWAVLERHPEYMELYGASYHIPAQAPKVVT</sequence>
<dbReference type="Proteomes" id="UP001497512">
    <property type="component" value="Chromosome 19"/>
</dbReference>
<evidence type="ECO:0000313" key="4">
    <source>
        <dbReference type="Proteomes" id="UP001497512"/>
    </source>
</evidence>
<feature type="domain" description="Glycosyltransferase 2-like" evidence="2">
    <location>
        <begin position="200"/>
        <end position="269"/>
    </location>
</feature>
<dbReference type="Gene3D" id="3.90.550.10">
    <property type="entry name" value="Spore Coat Polysaccharide Biosynthesis Protein SpsA, Chain A"/>
    <property type="match status" value="1"/>
</dbReference>
<name>A0ABP0U6P8_9BRYO</name>
<accession>A0ABP0U6P8</accession>
<organism evidence="3 4">
    <name type="scientific">Sphagnum troendelagicum</name>
    <dbReference type="NCBI Taxonomy" id="128251"/>
    <lineage>
        <taxon>Eukaryota</taxon>
        <taxon>Viridiplantae</taxon>
        <taxon>Streptophyta</taxon>
        <taxon>Embryophyta</taxon>
        <taxon>Bryophyta</taxon>
        <taxon>Sphagnophytina</taxon>
        <taxon>Sphagnopsida</taxon>
        <taxon>Sphagnales</taxon>
        <taxon>Sphagnaceae</taxon>
        <taxon>Sphagnum</taxon>
    </lineage>
</organism>
<reference evidence="3" key="1">
    <citation type="submission" date="2024-02" db="EMBL/GenBank/DDBJ databases">
        <authorList>
            <consortium name="ELIXIR-Norway"/>
            <consortium name="Elixir Norway"/>
        </authorList>
    </citation>
    <scope>NUCLEOTIDE SEQUENCE</scope>
</reference>
<dbReference type="EMBL" id="OZ019911">
    <property type="protein sequence ID" value="CAK9213483.1"/>
    <property type="molecule type" value="Genomic_DNA"/>
</dbReference>
<proteinExistence type="predicted"/>
<evidence type="ECO:0000256" key="1">
    <source>
        <dbReference type="SAM" id="MobiDB-lite"/>
    </source>
</evidence>
<dbReference type="SUPFAM" id="SSF53448">
    <property type="entry name" value="Nucleotide-diphospho-sugar transferases"/>
    <property type="match status" value="1"/>
</dbReference>
<keyword evidence="4" id="KW-1185">Reference proteome</keyword>
<dbReference type="PANTHER" id="PTHR43685:SF2">
    <property type="entry name" value="GLYCOSYLTRANSFERASE 2-LIKE DOMAIN-CONTAINING PROTEIN"/>
    <property type="match status" value="1"/>
</dbReference>